<feature type="region of interest" description="Disordered" evidence="5">
    <location>
        <begin position="378"/>
        <end position="488"/>
    </location>
</feature>
<keyword evidence="8" id="KW-1185">Reference proteome</keyword>
<sequence>MCCFSCSKEKSRGPETPRAAPVDLSAIRPNVSGCKQCRSSGFQRIRSRRSMREYNKLKHKAREANILVPPPPSPTPRKCATCAGLGLIDASTASYTFQPAFTGHVAIIGAGIGGCALALALQQRNISVTVYEKDNHFNERSQGYGLTLQQGVSALRRLGFWGDLRELGVAPTVHVSFTPDGAILGQYGREHWGEADRANATARFNVQLPRQRLRDLLAGSLRQGTVRWGKSFASAQCVAGGDEVRIRFSDSSSARANLVVGADGIWSKVRATTLPRDDPARYLGLMVILGRGYADHPLCDTRVFQTLDGATTRMYAMPFDGQGLTMWQLSFWASLEDSLALSKEGGAAMLEEAQRRCGYWHSPWGDLLAATQPEDVTGYPVYDRPSPQPASALSKSASGQPGVACEERGAPSSEAGPLRGVKGAPSSEAGPLRGVKGAPSSEAEPLRDVKGDVKGAPSSEAGPLQDVKGAPSSEAGPLRVVKDETGLTGMRTDTTAQEVPALQAVEKSGRVVLIGDAAHPMSPFKGQGANQALLDAVELAGALAACSGGMRIALNTFDDTMCARVRAKVERSAEAAELLHSAAGLQKGDDTRSHVARKALAEDSE</sequence>
<name>A0AAE0FGN1_9CHLO</name>
<dbReference type="PANTHER" id="PTHR46972">
    <property type="entry name" value="MONOOXYGENASE ASQM-RELATED"/>
    <property type="match status" value="1"/>
</dbReference>
<dbReference type="EMBL" id="LGRX02019100">
    <property type="protein sequence ID" value="KAK3258981.1"/>
    <property type="molecule type" value="Genomic_DNA"/>
</dbReference>
<feature type="compositionally biased region" description="Basic and acidic residues" evidence="5">
    <location>
        <begin position="444"/>
        <end position="453"/>
    </location>
</feature>
<feature type="domain" description="FAD-binding" evidence="6">
    <location>
        <begin position="507"/>
        <end position="549"/>
    </location>
</feature>
<dbReference type="GO" id="GO:0004497">
    <property type="term" value="F:monooxygenase activity"/>
    <property type="evidence" value="ECO:0007669"/>
    <property type="project" value="UniProtKB-KW"/>
</dbReference>
<gene>
    <name evidence="7" type="ORF">CYMTET_31999</name>
</gene>
<dbReference type="SUPFAM" id="SSF51905">
    <property type="entry name" value="FAD/NAD(P)-binding domain"/>
    <property type="match status" value="1"/>
</dbReference>
<evidence type="ECO:0000256" key="1">
    <source>
        <dbReference type="ARBA" id="ARBA00022630"/>
    </source>
</evidence>
<dbReference type="GO" id="GO:0071949">
    <property type="term" value="F:FAD binding"/>
    <property type="evidence" value="ECO:0007669"/>
    <property type="project" value="InterPro"/>
</dbReference>
<evidence type="ECO:0000256" key="4">
    <source>
        <dbReference type="ARBA" id="ARBA00023033"/>
    </source>
</evidence>
<evidence type="ECO:0000256" key="5">
    <source>
        <dbReference type="SAM" id="MobiDB-lite"/>
    </source>
</evidence>
<proteinExistence type="predicted"/>
<evidence type="ECO:0000256" key="3">
    <source>
        <dbReference type="ARBA" id="ARBA00023002"/>
    </source>
</evidence>
<evidence type="ECO:0000259" key="6">
    <source>
        <dbReference type="Pfam" id="PF01494"/>
    </source>
</evidence>
<keyword evidence="4" id="KW-0503">Monooxygenase</keyword>
<keyword evidence="1" id="KW-0285">Flavoprotein</keyword>
<feature type="region of interest" description="Disordered" evidence="5">
    <location>
        <begin position="584"/>
        <end position="605"/>
    </location>
</feature>
<evidence type="ECO:0000313" key="7">
    <source>
        <dbReference type="EMBL" id="KAK3258981.1"/>
    </source>
</evidence>
<dbReference type="Pfam" id="PF01494">
    <property type="entry name" value="FAD_binding_3"/>
    <property type="match status" value="2"/>
</dbReference>
<dbReference type="PRINTS" id="PR00420">
    <property type="entry name" value="RNGMNOXGNASE"/>
</dbReference>
<feature type="compositionally biased region" description="Polar residues" evidence="5">
    <location>
        <begin position="389"/>
        <end position="399"/>
    </location>
</feature>
<accession>A0AAE0FGN1</accession>
<evidence type="ECO:0000256" key="2">
    <source>
        <dbReference type="ARBA" id="ARBA00022827"/>
    </source>
</evidence>
<keyword evidence="2" id="KW-0274">FAD</keyword>
<protein>
    <recommendedName>
        <fullName evidence="6">FAD-binding domain-containing protein</fullName>
    </recommendedName>
</protein>
<organism evidence="7 8">
    <name type="scientific">Cymbomonas tetramitiformis</name>
    <dbReference type="NCBI Taxonomy" id="36881"/>
    <lineage>
        <taxon>Eukaryota</taxon>
        <taxon>Viridiplantae</taxon>
        <taxon>Chlorophyta</taxon>
        <taxon>Pyramimonadophyceae</taxon>
        <taxon>Pyramimonadales</taxon>
        <taxon>Pyramimonadaceae</taxon>
        <taxon>Cymbomonas</taxon>
    </lineage>
</organism>
<feature type="domain" description="FAD-binding" evidence="6">
    <location>
        <begin position="104"/>
        <end position="272"/>
    </location>
</feature>
<dbReference type="InterPro" id="IPR002938">
    <property type="entry name" value="FAD-bd"/>
</dbReference>
<dbReference type="Proteomes" id="UP001190700">
    <property type="component" value="Unassembled WGS sequence"/>
</dbReference>
<dbReference type="AlphaFoldDB" id="A0AAE0FGN1"/>
<reference evidence="7 8" key="1">
    <citation type="journal article" date="2015" name="Genome Biol. Evol.">
        <title>Comparative Genomics of a Bacterivorous Green Alga Reveals Evolutionary Causalities and Consequences of Phago-Mixotrophic Mode of Nutrition.</title>
        <authorList>
            <person name="Burns J.A."/>
            <person name="Paasch A."/>
            <person name="Narechania A."/>
            <person name="Kim E."/>
        </authorList>
    </citation>
    <scope>NUCLEOTIDE SEQUENCE [LARGE SCALE GENOMIC DNA]</scope>
    <source>
        <strain evidence="7 8">PLY_AMNH</strain>
    </source>
</reference>
<dbReference type="Gene3D" id="3.50.50.60">
    <property type="entry name" value="FAD/NAD(P)-binding domain"/>
    <property type="match status" value="2"/>
</dbReference>
<comment type="caution">
    <text evidence="7">The sequence shown here is derived from an EMBL/GenBank/DDBJ whole genome shotgun (WGS) entry which is preliminary data.</text>
</comment>
<dbReference type="PANTHER" id="PTHR46972:SF1">
    <property type="entry name" value="FAD DEPENDENT OXIDOREDUCTASE DOMAIN-CONTAINING PROTEIN"/>
    <property type="match status" value="1"/>
</dbReference>
<keyword evidence="3" id="KW-0560">Oxidoreductase</keyword>
<evidence type="ECO:0000313" key="8">
    <source>
        <dbReference type="Proteomes" id="UP001190700"/>
    </source>
</evidence>
<dbReference type="InterPro" id="IPR036188">
    <property type="entry name" value="FAD/NAD-bd_sf"/>
</dbReference>